<reference evidence="1" key="1">
    <citation type="submission" date="2020-03" db="EMBL/GenBank/DDBJ databases">
        <title>The deep terrestrial virosphere.</title>
        <authorList>
            <person name="Holmfeldt K."/>
            <person name="Nilsson E."/>
            <person name="Simone D."/>
            <person name="Lopez-Fernandez M."/>
            <person name="Wu X."/>
            <person name="de Brujin I."/>
            <person name="Lundin D."/>
            <person name="Andersson A."/>
            <person name="Bertilsson S."/>
            <person name="Dopson M."/>
        </authorList>
    </citation>
    <scope>NUCLEOTIDE SEQUENCE</scope>
    <source>
        <strain evidence="1">MM415A02041</strain>
    </source>
</reference>
<gene>
    <name evidence="1" type="ORF">MM415A02041_0008</name>
</gene>
<accession>A0A6M3JWC6</accession>
<dbReference type="Pfam" id="PF12691">
    <property type="entry name" value="Phage_tail_terminator_6"/>
    <property type="match status" value="1"/>
</dbReference>
<sequence length="131" mass="14110">MLKEITAYIDNGIASLTEGTNLFAGHFEPDTPDSIVVVETLVPGIADPLLADKWAVPIRVMARSASFFSARGSAQAVFDLLHGEHQISLPVVASGPTYLCNVTGTTPAYIGKDEKGRHMFVSNYVFLSQQV</sequence>
<name>A0A6M3JWC6_9ZZZZ</name>
<protein>
    <recommendedName>
        <fullName evidence="2">Tail protein</fullName>
    </recommendedName>
</protein>
<dbReference type="EMBL" id="MT142092">
    <property type="protein sequence ID" value="QJA74350.1"/>
    <property type="molecule type" value="Genomic_DNA"/>
</dbReference>
<dbReference type="InterPro" id="IPR024411">
    <property type="entry name" value="Tail_terminator_phage"/>
</dbReference>
<evidence type="ECO:0008006" key="2">
    <source>
        <dbReference type="Google" id="ProtNLM"/>
    </source>
</evidence>
<evidence type="ECO:0000313" key="1">
    <source>
        <dbReference type="EMBL" id="QJA74350.1"/>
    </source>
</evidence>
<dbReference type="AlphaFoldDB" id="A0A6M3JWC6"/>
<proteinExistence type="predicted"/>
<organism evidence="1">
    <name type="scientific">viral metagenome</name>
    <dbReference type="NCBI Taxonomy" id="1070528"/>
    <lineage>
        <taxon>unclassified sequences</taxon>
        <taxon>metagenomes</taxon>
        <taxon>organismal metagenomes</taxon>
    </lineage>
</organism>